<evidence type="ECO:0000313" key="1">
    <source>
        <dbReference type="EMBL" id="CAD8892424.1"/>
    </source>
</evidence>
<dbReference type="AlphaFoldDB" id="A0A7S1FVM9"/>
<accession>A0A7S1FVM9</accession>
<protein>
    <submittedName>
        <fullName evidence="1">Uncharacterized protein</fullName>
    </submittedName>
</protein>
<sequence>MALGFYLLVLKHDLVSDTARARGMLFDDDTSQYPGDQGLPVVVAQEVAGTSATSVTTVRPFLLVLRNPSSKPFRAQGRPETPRAASVVDSECKFLWGGVGMDDVGCVFPTD</sequence>
<proteinExistence type="predicted"/>
<gene>
    <name evidence="1" type="ORF">CHYS00102_LOCUS19632</name>
</gene>
<organism evidence="1">
    <name type="scientific">Corethron hystrix</name>
    <dbReference type="NCBI Taxonomy" id="216773"/>
    <lineage>
        <taxon>Eukaryota</taxon>
        <taxon>Sar</taxon>
        <taxon>Stramenopiles</taxon>
        <taxon>Ochrophyta</taxon>
        <taxon>Bacillariophyta</taxon>
        <taxon>Coscinodiscophyceae</taxon>
        <taxon>Corethrophycidae</taxon>
        <taxon>Corethrales</taxon>
        <taxon>Corethraceae</taxon>
        <taxon>Corethron</taxon>
    </lineage>
</organism>
<reference evidence="1" key="1">
    <citation type="submission" date="2021-01" db="EMBL/GenBank/DDBJ databases">
        <authorList>
            <person name="Corre E."/>
            <person name="Pelletier E."/>
            <person name="Niang G."/>
            <person name="Scheremetjew M."/>
            <person name="Finn R."/>
            <person name="Kale V."/>
            <person name="Holt S."/>
            <person name="Cochrane G."/>
            <person name="Meng A."/>
            <person name="Brown T."/>
            <person name="Cohen L."/>
        </authorList>
    </citation>
    <scope>NUCLEOTIDE SEQUENCE</scope>
    <source>
        <strain evidence="1">308</strain>
    </source>
</reference>
<name>A0A7S1FVM9_9STRA</name>
<dbReference type="EMBL" id="HBFR01027182">
    <property type="protein sequence ID" value="CAD8892424.1"/>
    <property type="molecule type" value="Transcribed_RNA"/>
</dbReference>